<organism evidence="3 4">
    <name type="scientific">Striga asiatica</name>
    <name type="common">Asiatic witchweed</name>
    <name type="synonym">Buchnera asiatica</name>
    <dbReference type="NCBI Taxonomy" id="4170"/>
    <lineage>
        <taxon>Eukaryota</taxon>
        <taxon>Viridiplantae</taxon>
        <taxon>Streptophyta</taxon>
        <taxon>Embryophyta</taxon>
        <taxon>Tracheophyta</taxon>
        <taxon>Spermatophyta</taxon>
        <taxon>Magnoliopsida</taxon>
        <taxon>eudicotyledons</taxon>
        <taxon>Gunneridae</taxon>
        <taxon>Pentapetalae</taxon>
        <taxon>asterids</taxon>
        <taxon>lamiids</taxon>
        <taxon>Lamiales</taxon>
        <taxon>Orobanchaceae</taxon>
        <taxon>Buchnereae</taxon>
        <taxon>Striga</taxon>
    </lineage>
</organism>
<feature type="chain" id="PRO_5022849166" evidence="2">
    <location>
        <begin position="29"/>
        <end position="361"/>
    </location>
</feature>
<proteinExistence type="predicted"/>
<sequence length="361" mass="41080">MARSYQNLLLLSLYAVVIVSSLAPLSRGAKKPVGVARKEDIPYIKCQVCEKLASQLNLQVQAKQAEISPRKISEYQIIEIAENVCNLKKQEADWILKIDILEEGDKLKLVEQDSEGQCNSECKTIERACQETLKEYGFIYEITVSAVEVLGFQKCHVLWFRVIQSLSNFWCIILEERLKTNGTRFSVPYAVLGYSDTDVAEFLYKKKPQLDSLVNYICKDLTKACSSEPPPVPKDRTPGEAFVAKSAKEAEMEKLMKSMEGMPGAPGMKMYSREDLMNQKFGDEDADDEDDDNDDDVPSKLGKVLREKNSKKYDWKEQVRRGVVDAGEKLKGHAIRVSNRIRQWWRRSQKTKSSKSGQTEL</sequence>
<evidence type="ECO:0000256" key="2">
    <source>
        <dbReference type="SAM" id="SignalP"/>
    </source>
</evidence>
<comment type="caution">
    <text evidence="3">The sequence shown here is derived from an EMBL/GenBank/DDBJ whole genome shotgun (WGS) entry which is preliminary data.</text>
</comment>
<dbReference type="PANTHER" id="PTHR36058">
    <property type="entry name" value="NUCLEOPHOSMIN"/>
    <property type="match status" value="1"/>
</dbReference>
<name>A0A5A7NXH3_STRAF</name>
<protein>
    <submittedName>
        <fullName evidence="3">Uncharacterized protein</fullName>
    </submittedName>
</protein>
<keyword evidence="2" id="KW-0732">Signal</keyword>
<dbReference type="Proteomes" id="UP000325081">
    <property type="component" value="Unassembled WGS sequence"/>
</dbReference>
<feature type="signal peptide" evidence="2">
    <location>
        <begin position="1"/>
        <end position="28"/>
    </location>
</feature>
<feature type="region of interest" description="Disordered" evidence="1">
    <location>
        <begin position="281"/>
        <end position="312"/>
    </location>
</feature>
<dbReference type="AlphaFoldDB" id="A0A5A7NXH3"/>
<dbReference type="OrthoDB" id="202851at2759"/>
<dbReference type="PANTHER" id="PTHR36058:SF1">
    <property type="entry name" value="NUCLEOPHOSMIN"/>
    <property type="match status" value="1"/>
</dbReference>
<feature type="compositionally biased region" description="Acidic residues" evidence="1">
    <location>
        <begin position="284"/>
        <end position="296"/>
    </location>
</feature>
<dbReference type="EMBL" id="BKCP01000002">
    <property type="protein sequence ID" value="GER25160.1"/>
    <property type="molecule type" value="Genomic_DNA"/>
</dbReference>
<evidence type="ECO:0000256" key="1">
    <source>
        <dbReference type="SAM" id="MobiDB-lite"/>
    </source>
</evidence>
<reference evidence="4" key="1">
    <citation type="journal article" date="2019" name="Curr. Biol.">
        <title>Genome Sequence of Striga asiatica Provides Insight into the Evolution of Plant Parasitism.</title>
        <authorList>
            <person name="Yoshida S."/>
            <person name="Kim S."/>
            <person name="Wafula E.K."/>
            <person name="Tanskanen J."/>
            <person name="Kim Y.M."/>
            <person name="Honaas L."/>
            <person name="Yang Z."/>
            <person name="Spallek T."/>
            <person name="Conn C.E."/>
            <person name="Ichihashi Y."/>
            <person name="Cheong K."/>
            <person name="Cui S."/>
            <person name="Der J.P."/>
            <person name="Gundlach H."/>
            <person name="Jiao Y."/>
            <person name="Hori C."/>
            <person name="Ishida J.K."/>
            <person name="Kasahara H."/>
            <person name="Kiba T."/>
            <person name="Kim M.S."/>
            <person name="Koo N."/>
            <person name="Laohavisit A."/>
            <person name="Lee Y.H."/>
            <person name="Lumba S."/>
            <person name="McCourt P."/>
            <person name="Mortimer J.C."/>
            <person name="Mutuku J.M."/>
            <person name="Nomura T."/>
            <person name="Sasaki-Sekimoto Y."/>
            <person name="Seto Y."/>
            <person name="Wang Y."/>
            <person name="Wakatake T."/>
            <person name="Sakakibara H."/>
            <person name="Demura T."/>
            <person name="Yamaguchi S."/>
            <person name="Yoneyama K."/>
            <person name="Manabe R.I."/>
            <person name="Nelson D.C."/>
            <person name="Schulman A.H."/>
            <person name="Timko M.P."/>
            <person name="dePamphilis C.W."/>
            <person name="Choi D."/>
            <person name="Shirasu K."/>
        </authorList>
    </citation>
    <scope>NUCLEOTIDE SEQUENCE [LARGE SCALE GENOMIC DNA]</scope>
    <source>
        <strain evidence="4">cv. UVA1</strain>
    </source>
</reference>
<accession>A0A5A7NXH3</accession>
<gene>
    <name evidence="3" type="ORF">STAS_00732</name>
</gene>
<keyword evidence="4" id="KW-1185">Reference proteome</keyword>
<evidence type="ECO:0000313" key="3">
    <source>
        <dbReference type="EMBL" id="GER25160.1"/>
    </source>
</evidence>
<evidence type="ECO:0000313" key="4">
    <source>
        <dbReference type="Proteomes" id="UP000325081"/>
    </source>
</evidence>